<comment type="subcellular location">
    <subcellularLocation>
        <location evidence="2">Cytoplasm</location>
    </subcellularLocation>
</comment>
<dbReference type="EC" id="2.3.2.27" evidence="3"/>
<evidence type="ECO:0000256" key="6">
    <source>
        <dbReference type="ARBA" id="ARBA00022723"/>
    </source>
</evidence>
<evidence type="ECO:0000256" key="11">
    <source>
        <dbReference type="ARBA" id="ARBA00061209"/>
    </source>
</evidence>
<dbReference type="InterPro" id="IPR000253">
    <property type="entry name" value="FHA_dom"/>
</dbReference>
<keyword evidence="7 13" id="KW-0863">Zinc-finger</keyword>
<feature type="region of interest" description="Disordered" evidence="14">
    <location>
        <begin position="671"/>
        <end position="690"/>
    </location>
</feature>
<feature type="compositionally biased region" description="Polar residues" evidence="14">
    <location>
        <begin position="617"/>
        <end position="635"/>
    </location>
</feature>
<dbReference type="Gene3D" id="3.30.40.10">
    <property type="entry name" value="Zinc/RING finger domain, C3HC4 (zinc finger)"/>
    <property type="match status" value="1"/>
</dbReference>
<dbReference type="GO" id="GO:0090337">
    <property type="term" value="P:regulation of formin-nucleated actin cable assembly"/>
    <property type="evidence" value="ECO:0007669"/>
    <property type="project" value="UniProtKB-ARBA"/>
</dbReference>
<keyword evidence="4" id="KW-0963">Cytoplasm</keyword>
<evidence type="ECO:0000256" key="14">
    <source>
        <dbReference type="SAM" id="MobiDB-lite"/>
    </source>
</evidence>
<dbReference type="Pfam" id="PF17123">
    <property type="entry name" value="zf-RING_11"/>
    <property type="match status" value="1"/>
</dbReference>
<feature type="compositionally biased region" description="Low complexity" evidence="14">
    <location>
        <begin position="118"/>
        <end position="136"/>
    </location>
</feature>
<feature type="region of interest" description="Disordered" evidence="14">
    <location>
        <begin position="492"/>
        <end position="564"/>
    </location>
</feature>
<dbReference type="InterPro" id="IPR008984">
    <property type="entry name" value="SMAD_FHA_dom_sf"/>
</dbReference>
<accession>A0AAD9T5T7</accession>
<feature type="domain" description="RING-type" evidence="16">
    <location>
        <begin position="432"/>
        <end position="477"/>
    </location>
</feature>
<dbReference type="PANTHER" id="PTHR15067">
    <property type="entry name" value="E3 UBIQUITIN-PROTEIN LIGASE RNF8"/>
    <property type="match status" value="1"/>
</dbReference>
<keyword evidence="9" id="KW-0862">Zinc</keyword>
<dbReference type="SUPFAM" id="SSF49879">
    <property type="entry name" value="SMAD/FHA domain"/>
    <property type="match status" value="1"/>
</dbReference>
<evidence type="ECO:0000256" key="13">
    <source>
        <dbReference type="PROSITE-ProRule" id="PRU00175"/>
    </source>
</evidence>
<keyword evidence="8" id="KW-0833">Ubl conjugation pathway</keyword>
<comment type="caution">
    <text evidence="17">The sequence shown here is derived from an EMBL/GenBank/DDBJ whole genome shotgun (WGS) entry which is preliminary data.</text>
</comment>
<evidence type="ECO:0000313" key="17">
    <source>
        <dbReference type="EMBL" id="KAK2629234.1"/>
    </source>
</evidence>
<evidence type="ECO:0000256" key="10">
    <source>
        <dbReference type="ARBA" id="ARBA00023306"/>
    </source>
</evidence>
<dbReference type="GO" id="GO:0051865">
    <property type="term" value="P:protein autoubiquitination"/>
    <property type="evidence" value="ECO:0007669"/>
    <property type="project" value="UniProtKB-ARBA"/>
</dbReference>
<evidence type="ECO:0000256" key="12">
    <source>
        <dbReference type="ARBA" id="ARBA00080465"/>
    </source>
</evidence>
<feature type="compositionally biased region" description="Low complexity" evidence="14">
    <location>
        <begin position="186"/>
        <end position="199"/>
    </location>
</feature>
<feature type="region of interest" description="Disordered" evidence="14">
    <location>
        <begin position="185"/>
        <end position="208"/>
    </location>
</feature>
<feature type="compositionally biased region" description="Acidic residues" evidence="14">
    <location>
        <begin position="492"/>
        <end position="502"/>
    </location>
</feature>
<evidence type="ECO:0000256" key="7">
    <source>
        <dbReference type="ARBA" id="ARBA00022771"/>
    </source>
</evidence>
<dbReference type="GO" id="GO:0061630">
    <property type="term" value="F:ubiquitin protein ligase activity"/>
    <property type="evidence" value="ECO:0007669"/>
    <property type="project" value="UniProtKB-EC"/>
</dbReference>
<feature type="region of interest" description="Disordered" evidence="14">
    <location>
        <begin position="23"/>
        <end position="43"/>
    </location>
</feature>
<dbReference type="SMART" id="SM00240">
    <property type="entry name" value="FHA"/>
    <property type="match status" value="1"/>
</dbReference>
<feature type="compositionally biased region" description="Basic and acidic residues" evidence="14">
    <location>
        <begin position="539"/>
        <end position="549"/>
    </location>
</feature>
<dbReference type="GO" id="GO:0032153">
    <property type="term" value="C:cell division site"/>
    <property type="evidence" value="ECO:0007669"/>
    <property type="project" value="TreeGrafter"/>
</dbReference>
<dbReference type="GO" id="GO:0000921">
    <property type="term" value="P:septin ring assembly"/>
    <property type="evidence" value="ECO:0007669"/>
    <property type="project" value="UniProtKB-ARBA"/>
</dbReference>
<dbReference type="InterPro" id="IPR013083">
    <property type="entry name" value="Znf_RING/FYVE/PHD"/>
</dbReference>
<evidence type="ECO:0000256" key="1">
    <source>
        <dbReference type="ARBA" id="ARBA00000900"/>
    </source>
</evidence>
<dbReference type="GO" id="GO:0000132">
    <property type="term" value="P:establishment of mitotic spindle orientation"/>
    <property type="evidence" value="ECO:0007669"/>
    <property type="project" value="UniProtKB-ARBA"/>
</dbReference>
<feature type="compositionally biased region" description="Polar residues" evidence="14">
    <location>
        <begin position="77"/>
        <end position="112"/>
    </location>
</feature>
<dbReference type="GO" id="GO:0031578">
    <property type="term" value="P:mitotic spindle orientation checkpoint signaling"/>
    <property type="evidence" value="ECO:0007669"/>
    <property type="project" value="UniProtKB-ARBA"/>
</dbReference>
<evidence type="ECO:0000256" key="9">
    <source>
        <dbReference type="ARBA" id="ARBA00022833"/>
    </source>
</evidence>
<dbReference type="PROSITE" id="PS50006">
    <property type="entry name" value="FHA_DOMAIN"/>
    <property type="match status" value="1"/>
</dbReference>
<keyword evidence="18" id="KW-1185">Reference proteome</keyword>
<organism evidence="17 18">
    <name type="scientific">Diplocarpon rosae</name>
    <dbReference type="NCBI Taxonomy" id="946125"/>
    <lineage>
        <taxon>Eukaryota</taxon>
        <taxon>Fungi</taxon>
        <taxon>Dikarya</taxon>
        <taxon>Ascomycota</taxon>
        <taxon>Pezizomycotina</taxon>
        <taxon>Leotiomycetes</taxon>
        <taxon>Helotiales</taxon>
        <taxon>Drepanopezizaceae</taxon>
        <taxon>Diplocarpon</taxon>
    </lineage>
</organism>
<dbReference type="PANTHER" id="PTHR15067:SF7">
    <property type="entry name" value="E3 UBIQUITIN-PROTEIN LIGASE DMA1-RELATED"/>
    <property type="match status" value="1"/>
</dbReference>
<dbReference type="GO" id="GO:0005829">
    <property type="term" value="C:cytosol"/>
    <property type="evidence" value="ECO:0007669"/>
    <property type="project" value="TreeGrafter"/>
</dbReference>
<keyword evidence="5" id="KW-0808">Transferase</keyword>
<dbReference type="FunFam" id="2.60.200.20:FF:000030">
    <property type="entry name" value="FHA domain-containing protein"/>
    <property type="match status" value="1"/>
</dbReference>
<dbReference type="Proteomes" id="UP001285354">
    <property type="component" value="Unassembled WGS sequence"/>
</dbReference>
<protein>
    <recommendedName>
        <fullName evidence="3">RING-type E3 ubiquitin transferase</fullName>
        <ecNumber evidence="3">2.3.2.27</ecNumber>
    </recommendedName>
    <alternativeName>
        <fullName evidence="12">Checkpoint forkhead associated with RING domains-containing protein 1</fullName>
    </alternativeName>
</protein>
<evidence type="ECO:0000313" key="18">
    <source>
        <dbReference type="Proteomes" id="UP001285354"/>
    </source>
</evidence>
<proteinExistence type="inferred from homology"/>
<dbReference type="PROSITE" id="PS50089">
    <property type="entry name" value="ZF_RING_2"/>
    <property type="match status" value="1"/>
</dbReference>
<evidence type="ECO:0000256" key="3">
    <source>
        <dbReference type="ARBA" id="ARBA00012483"/>
    </source>
</evidence>
<name>A0AAD9T5T7_9HELO</name>
<feature type="region of interest" description="Disordered" evidence="14">
    <location>
        <begin position="601"/>
        <end position="665"/>
    </location>
</feature>
<sequence>MYSAVPSSPQWNQGPLPALERIVSASSPPPAAPTSPTRTGRLRGLSYLRSYTQNHILSRDSHNNNNTNNNHIHNHGRNSATCPNPNTVPDASNPQQRPSTLDRATSYPSPTSRPAGPSPAAATQRAAPQQAAVASANLQALPAQRSTPEVPFARSSNQDSLGNTSGWLPTVGGFSAVSRIASEPQSTATGSSSALLSGSNPSDVTSDLTASMARTRSATTPGAAVDRSFLEGGELPLESRAESTMASGNGGGMAYQLPSIRFSAHQDPRAQRPSLVFPPTSRILPTGRETIKVGRYSERDTQPSQAANIPSAAPVGFKSKVVSRRHCEFWCSGGRWFIKDVKSSSGTFLNHIRLSSPGTESRPFPVNDGDIVQLGIDFKGGEEMIFRCVKIRVELNKGWQHGPSSFNVQSHKRLRELNNLSKSTASSTSQDCSICLGPIAPCQSLFVAPCSHTWHYKCIRVIINGPHWPHFICPNCRTVADLEAELDDPYANGDWEEVEDNSPPEIPHETETAPAVQEPPNPQDRQATLSQGTGVLLDSEDHSEPDHSSIDLAEGSDESGIDQGTDRAATEMSFLNIDEVPSPPGSQIDEDTRLNAEHISNATSPPVNIARKAVGSRPSQLGRRSTRTPSPNGLSEQVIGTEGPMTPRNDIGPFVLDGSAGRSSDRRLTELAPLNLDHTANTPLPTSHPA</sequence>
<evidence type="ECO:0000256" key="2">
    <source>
        <dbReference type="ARBA" id="ARBA00004496"/>
    </source>
</evidence>
<comment type="catalytic activity">
    <reaction evidence="1">
        <text>S-ubiquitinyl-[E2 ubiquitin-conjugating enzyme]-L-cysteine + [acceptor protein]-L-lysine = [E2 ubiquitin-conjugating enzyme]-L-cysteine + N(6)-ubiquitinyl-[acceptor protein]-L-lysine.</text>
        <dbReference type="EC" id="2.3.2.27"/>
    </reaction>
</comment>
<evidence type="ECO:0000259" key="16">
    <source>
        <dbReference type="PROSITE" id="PS50089"/>
    </source>
</evidence>
<comment type="similarity">
    <text evidence="11">Belongs to the DMA1 family.</text>
</comment>
<evidence type="ECO:0000256" key="8">
    <source>
        <dbReference type="ARBA" id="ARBA00022786"/>
    </source>
</evidence>
<evidence type="ECO:0000259" key="15">
    <source>
        <dbReference type="PROSITE" id="PS50006"/>
    </source>
</evidence>
<dbReference type="AlphaFoldDB" id="A0AAD9T5T7"/>
<reference evidence="17" key="1">
    <citation type="submission" date="2023-06" db="EMBL/GenBank/DDBJ databases">
        <title>Draft genome of Marssonina rosae.</title>
        <authorList>
            <person name="Cheng Q."/>
        </authorList>
    </citation>
    <scope>NUCLEOTIDE SEQUENCE</scope>
    <source>
        <strain evidence="17">R4</strain>
    </source>
</reference>
<keyword evidence="10" id="KW-0131">Cell cycle</keyword>
<dbReference type="Pfam" id="PF00498">
    <property type="entry name" value="FHA"/>
    <property type="match status" value="1"/>
</dbReference>
<feature type="domain" description="FHA" evidence="15">
    <location>
        <begin position="291"/>
        <end position="354"/>
    </location>
</feature>
<dbReference type="GO" id="GO:0000151">
    <property type="term" value="C:ubiquitin ligase complex"/>
    <property type="evidence" value="ECO:0007669"/>
    <property type="project" value="TreeGrafter"/>
</dbReference>
<dbReference type="GO" id="GO:0006511">
    <property type="term" value="P:ubiquitin-dependent protein catabolic process"/>
    <property type="evidence" value="ECO:0007669"/>
    <property type="project" value="TreeGrafter"/>
</dbReference>
<evidence type="ECO:0000256" key="4">
    <source>
        <dbReference type="ARBA" id="ARBA00022490"/>
    </source>
</evidence>
<keyword evidence="6" id="KW-0479">Metal-binding</keyword>
<dbReference type="InterPro" id="IPR001841">
    <property type="entry name" value="Znf_RING"/>
</dbReference>
<feature type="compositionally biased region" description="Polar residues" evidence="14">
    <location>
        <begin position="678"/>
        <end position="690"/>
    </location>
</feature>
<gene>
    <name evidence="17" type="ORF">QTJ16_000054</name>
</gene>
<dbReference type="GO" id="GO:0008270">
    <property type="term" value="F:zinc ion binding"/>
    <property type="evidence" value="ECO:0007669"/>
    <property type="project" value="UniProtKB-KW"/>
</dbReference>
<dbReference type="SUPFAM" id="SSF57850">
    <property type="entry name" value="RING/U-box"/>
    <property type="match status" value="1"/>
</dbReference>
<dbReference type="FunFam" id="3.30.40.10:FF:000426">
    <property type="entry name" value="DMA1p Ubiquitin-protein ligase (E3)"/>
    <property type="match status" value="1"/>
</dbReference>
<feature type="compositionally biased region" description="Polar residues" evidence="14">
    <location>
        <begin position="523"/>
        <end position="533"/>
    </location>
</feature>
<dbReference type="Gene3D" id="2.60.200.20">
    <property type="match status" value="1"/>
</dbReference>
<feature type="compositionally biased region" description="Polar residues" evidence="14">
    <location>
        <begin position="154"/>
        <end position="165"/>
    </location>
</feature>
<evidence type="ECO:0000256" key="5">
    <source>
        <dbReference type="ARBA" id="ARBA00022679"/>
    </source>
</evidence>
<dbReference type="GO" id="GO:0097271">
    <property type="term" value="P:protein localization to bud neck"/>
    <property type="evidence" value="ECO:0007669"/>
    <property type="project" value="UniProtKB-ARBA"/>
</dbReference>
<dbReference type="EMBL" id="JAUBYV010000001">
    <property type="protein sequence ID" value="KAK2629234.1"/>
    <property type="molecule type" value="Genomic_DNA"/>
</dbReference>
<feature type="region of interest" description="Disordered" evidence="14">
    <location>
        <begin position="58"/>
        <end position="165"/>
    </location>
</feature>